<dbReference type="STRING" id="1423813.FC26_GL001370"/>
<comment type="caution">
    <text evidence="4">The sequence shown here is derived from an EMBL/GenBank/DDBJ whole genome shotgun (WGS) entry which is preliminary data.</text>
</comment>
<dbReference type="PANTHER" id="PTHR10366">
    <property type="entry name" value="NAD DEPENDENT EPIMERASE/DEHYDRATASE"/>
    <property type="match status" value="1"/>
</dbReference>
<dbReference type="InterPro" id="IPR001509">
    <property type="entry name" value="Epimerase_deHydtase"/>
</dbReference>
<keyword evidence="1" id="KW-0560">Oxidoreductase</keyword>
<accession>A0A0R2ADE5</accession>
<sequence length="306" mass="33899">MRSVQKEARVRTAISSLVDTEKMKQLSFFQADLTRANGWANEMVGADSVFHIASPLGTGTETEAELVSIAKNGTLNVLRGAKIAGVKRIIMISSQAAATARRSVGNLKLDDNYWTDMSNPELVPYYISKVEAEKAAWKFAKQNGLDLTTLLPGGIFGPLLDSHVQSSNALVSELIKMSLVPKANIEVTDVRDLAAAMRLALNTPAAINKRYNVGTTPTTFLKIVHTFQQDGIRSKKLTLAIPNGVVKFAAKFQPSLRQLLPQLGVKYWHDSTRAHDELHWHNRCWQETMKDSATSLKDWGIIKTRR</sequence>
<dbReference type="Gene3D" id="3.40.50.720">
    <property type="entry name" value="NAD(P)-binding Rossmann-like Domain"/>
    <property type="match status" value="1"/>
</dbReference>
<evidence type="ECO:0000256" key="2">
    <source>
        <dbReference type="ARBA" id="ARBA00023445"/>
    </source>
</evidence>
<reference evidence="4 5" key="1">
    <citation type="journal article" date="2015" name="Genome Announc.">
        <title>Expanding the biotechnology potential of lactobacilli through comparative genomics of 213 strains and associated genera.</title>
        <authorList>
            <person name="Sun Z."/>
            <person name="Harris H.M."/>
            <person name="McCann A."/>
            <person name="Guo C."/>
            <person name="Argimon S."/>
            <person name="Zhang W."/>
            <person name="Yang X."/>
            <person name="Jeffery I.B."/>
            <person name="Cooney J.C."/>
            <person name="Kagawa T.F."/>
            <person name="Liu W."/>
            <person name="Song Y."/>
            <person name="Salvetti E."/>
            <person name="Wrobel A."/>
            <person name="Rasinkangas P."/>
            <person name="Parkhill J."/>
            <person name="Rea M.C."/>
            <person name="O'Sullivan O."/>
            <person name="Ritari J."/>
            <person name="Douillard F.P."/>
            <person name="Paul Ross R."/>
            <person name="Yang R."/>
            <person name="Briner A.E."/>
            <person name="Felis G.E."/>
            <person name="de Vos W.M."/>
            <person name="Barrangou R."/>
            <person name="Klaenhammer T.R."/>
            <person name="Caufield P.W."/>
            <person name="Cui Y."/>
            <person name="Zhang H."/>
            <person name="O'Toole P.W."/>
        </authorList>
    </citation>
    <scope>NUCLEOTIDE SEQUENCE [LARGE SCALE GENOMIC DNA]</scope>
    <source>
        <strain evidence="4 5">DSM 20634</strain>
    </source>
</reference>
<protein>
    <submittedName>
        <fullName evidence="4">Dehydrogenase</fullName>
    </submittedName>
</protein>
<keyword evidence="5" id="KW-1185">Reference proteome</keyword>
<dbReference type="Proteomes" id="UP000051733">
    <property type="component" value="Unassembled WGS sequence"/>
</dbReference>
<dbReference type="EMBL" id="AYYY01000021">
    <property type="protein sequence ID" value="KRM61801.1"/>
    <property type="molecule type" value="Genomic_DNA"/>
</dbReference>
<dbReference type="InterPro" id="IPR036291">
    <property type="entry name" value="NAD(P)-bd_dom_sf"/>
</dbReference>
<evidence type="ECO:0000256" key="1">
    <source>
        <dbReference type="ARBA" id="ARBA00023002"/>
    </source>
</evidence>
<evidence type="ECO:0000259" key="3">
    <source>
        <dbReference type="Pfam" id="PF01370"/>
    </source>
</evidence>
<gene>
    <name evidence="4" type="ORF">FC26_GL001370</name>
</gene>
<dbReference type="InterPro" id="IPR050425">
    <property type="entry name" value="NAD(P)_dehydrat-like"/>
</dbReference>
<evidence type="ECO:0000313" key="5">
    <source>
        <dbReference type="Proteomes" id="UP000051733"/>
    </source>
</evidence>
<feature type="domain" description="NAD-dependent epimerase/dehydratase" evidence="3">
    <location>
        <begin position="17"/>
        <end position="214"/>
    </location>
</feature>
<dbReference type="GO" id="GO:0016616">
    <property type="term" value="F:oxidoreductase activity, acting on the CH-OH group of donors, NAD or NADP as acceptor"/>
    <property type="evidence" value="ECO:0007669"/>
    <property type="project" value="TreeGrafter"/>
</dbReference>
<dbReference type="AlphaFoldDB" id="A0A0R2ADE5"/>
<organism evidence="4 5">
    <name type="scientific">Paucilactobacillus vaccinostercus DSM 20634</name>
    <dbReference type="NCBI Taxonomy" id="1423813"/>
    <lineage>
        <taxon>Bacteria</taxon>
        <taxon>Bacillati</taxon>
        <taxon>Bacillota</taxon>
        <taxon>Bacilli</taxon>
        <taxon>Lactobacillales</taxon>
        <taxon>Lactobacillaceae</taxon>
        <taxon>Paucilactobacillus</taxon>
    </lineage>
</organism>
<dbReference type="PANTHER" id="PTHR10366:SF564">
    <property type="entry name" value="STEROL-4-ALPHA-CARBOXYLATE 3-DEHYDROGENASE, DECARBOXYLATING"/>
    <property type="match status" value="1"/>
</dbReference>
<comment type="similarity">
    <text evidence="2">Belongs to the NAD(P)-dependent epimerase/dehydratase family. Dihydroflavonol-4-reductase subfamily.</text>
</comment>
<dbReference type="Pfam" id="PF01370">
    <property type="entry name" value="Epimerase"/>
    <property type="match status" value="1"/>
</dbReference>
<dbReference type="PATRIC" id="fig|1423813.3.peg.1393"/>
<evidence type="ECO:0000313" key="4">
    <source>
        <dbReference type="EMBL" id="KRM61801.1"/>
    </source>
</evidence>
<dbReference type="SUPFAM" id="SSF51735">
    <property type="entry name" value="NAD(P)-binding Rossmann-fold domains"/>
    <property type="match status" value="1"/>
</dbReference>
<name>A0A0R2ADE5_9LACO</name>
<proteinExistence type="inferred from homology"/>